<protein>
    <recommendedName>
        <fullName evidence="4">HTH marR-type domain-containing protein</fullName>
    </recommendedName>
</protein>
<evidence type="ECO:0000256" key="1">
    <source>
        <dbReference type="ARBA" id="ARBA00023015"/>
    </source>
</evidence>
<dbReference type="SMART" id="SM00347">
    <property type="entry name" value="HTH_MARR"/>
    <property type="match status" value="1"/>
</dbReference>
<accession>A0A8J2YVU1</accession>
<feature type="domain" description="HTH marR-type" evidence="4">
    <location>
        <begin position="5"/>
        <end position="150"/>
    </location>
</feature>
<dbReference type="RefSeq" id="WP_189048842.1">
    <property type="nucleotide sequence ID" value="NZ_BMJQ01000010.1"/>
</dbReference>
<reference evidence="5" key="2">
    <citation type="submission" date="2020-09" db="EMBL/GenBank/DDBJ databases">
        <authorList>
            <person name="Sun Q."/>
            <person name="Zhou Y."/>
        </authorList>
    </citation>
    <scope>NUCLEOTIDE SEQUENCE</scope>
    <source>
        <strain evidence="5">CGMCC 1.15725</strain>
    </source>
</reference>
<dbReference type="GO" id="GO:0003677">
    <property type="term" value="F:DNA binding"/>
    <property type="evidence" value="ECO:0007669"/>
    <property type="project" value="UniProtKB-KW"/>
</dbReference>
<dbReference type="GO" id="GO:0006950">
    <property type="term" value="P:response to stress"/>
    <property type="evidence" value="ECO:0007669"/>
    <property type="project" value="TreeGrafter"/>
</dbReference>
<dbReference type="PANTHER" id="PTHR33164:SF102">
    <property type="entry name" value="TRANSCRIPTIONAL REGULATORY PROTEIN"/>
    <property type="match status" value="1"/>
</dbReference>
<dbReference type="PROSITE" id="PS50995">
    <property type="entry name" value="HTH_MARR_2"/>
    <property type="match status" value="1"/>
</dbReference>
<dbReference type="SUPFAM" id="SSF46785">
    <property type="entry name" value="Winged helix' DNA-binding domain"/>
    <property type="match status" value="1"/>
</dbReference>
<evidence type="ECO:0000259" key="4">
    <source>
        <dbReference type="PROSITE" id="PS50995"/>
    </source>
</evidence>
<dbReference type="InterPro" id="IPR039422">
    <property type="entry name" value="MarR/SlyA-like"/>
</dbReference>
<dbReference type="GO" id="GO:0003700">
    <property type="term" value="F:DNA-binding transcription factor activity"/>
    <property type="evidence" value="ECO:0007669"/>
    <property type="project" value="InterPro"/>
</dbReference>
<evidence type="ECO:0000256" key="2">
    <source>
        <dbReference type="ARBA" id="ARBA00023125"/>
    </source>
</evidence>
<dbReference type="EMBL" id="BMJQ01000010">
    <property type="protein sequence ID" value="GGF29255.1"/>
    <property type="molecule type" value="Genomic_DNA"/>
</dbReference>
<dbReference type="Gene3D" id="1.10.10.10">
    <property type="entry name" value="Winged helix-like DNA-binding domain superfamily/Winged helix DNA-binding domain"/>
    <property type="match status" value="1"/>
</dbReference>
<dbReference type="Proteomes" id="UP000646365">
    <property type="component" value="Unassembled WGS sequence"/>
</dbReference>
<dbReference type="Pfam" id="PF13463">
    <property type="entry name" value="HTH_27"/>
    <property type="match status" value="1"/>
</dbReference>
<keyword evidence="3" id="KW-0804">Transcription</keyword>
<keyword evidence="2" id="KW-0238">DNA-binding</keyword>
<organism evidence="5 6">
    <name type="scientific">Aliidongia dinghuensis</name>
    <dbReference type="NCBI Taxonomy" id="1867774"/>
    <lineage>
        <taxon>Bacteria</taxon>
        <taxon>Pseudomonadati</taxon>
        <taxon>Pseudomonadota</taxon>
        <taxon>Alphaproteobacteria</taxon>
        <taxon>Rhodospirillales</taxon>
        <taxon>Dongiaceae</taxon>
        <taxon>Aliidongia</taxon>
    </lineage>
</organism>
<dbReference type="InterPro" id="IPR023187">
    <property type="entry name" value="Tscrpt_reg_MarR-type_CS"/>
</dbReference>
<dbReference type="PANTHER" id="PTHR33164">
    <property type="entry name" value="TRANSCRIPTIONAL REGULATOR, MARR FAMILY"/>
    <property type="match status" value="1"/>
</dbReference>
<dbReference type="AlphaFoldDB" id="A0A8J2YVU1"/>
<dbReference type="InterPro" id="IPR036388">
    <property type="entry name" value="WH-like_DNA-bd_sf"/>
</dbReference>
<evidence type="ECO:0000256" key="3">
    <source>
        <dbReference type="ARBA" id="ARBA00023163"/>
    </source>
</evidence>
<evidence type="ECO:0000313" key="5">
    <source>
        <dbReference type="EMBL" id="GGF29255.1"/>
    </source>
</evidence>
<name>A0A8J2YVU1_9PROT</name>
<sequence>MKRTYLDLISIIDQLHRRFLDLVAIELDRLRIMEINSVQAILLFNIGTADMTVSELMLRGCYLGSNVSYNAKKLAEMGYLIQRRAAEDRRTVRVRLSPKGLALCARIDAMHERHLAELASALANGAPADAAPTNATPVETTLTTLRRFDRFWSRMVDEGPRGRAIADRAA</sequence>
<dbReference type="InterPro" id="IPR036390">
    <property type="entry name" value="WH_DNA-bd_sf"/>
</dbReference>
<gene>
    <name evidence="5" type="ORF">GCM10011611_39100</name>
</gene>
<comment type="caution">
    <text evidence="5">The sequence shown here is derived from an EMBL/GenBank/DDBJ whole genome shotgun (WGS) entry which is preliminary data.</text>
</comment>
<dbReference type="InterPro" id="IPR000835">
    <property type="entry name" value="HTH_MarR-typ"/>
</dbReference>
<keyword evidence="1" id="KW-0805">Transcription regulation</keyword>
<evidence type="ECO:0000313" key="6">
    <source>
        <dbReference type="Proteomes" id="UP000646365"/>
    </source>
</evidence>
<reference evidence="5" key="1">
    <citation type="journal article" date="2014" name="Int. J. Syst. Evol. Microbiol.">
        <title>Complete genome sequence of Corynebacterium casei LMG S-19264T (=DSM 44701T), isolated from a smear-ripened cheese.</title>
        <authorList>
            <consortium name="US DOE Joint Genome Institute (JGI-PGF)"/>
            <person name="Walter F."/>
            <person name="Albersmeier A."/>
            <person name="Kalinowski J."/>
            <person name="Ruckert C."/>
        </authorList>
    </citation>
    <scope>NUCLEOTIDE SEQUENCE</scope>
    <source>
        <strain evidence="5">CGMCC 1.15725</strain>
    </source>
</reference>
<keyword evidence="6" id="KW-1185">Reference proteome</keyword>
<proteinExistence type="predicted"/>
<dbReference type="PROSITE" id="PS01117">
    <property type="entry name" value="HTH_MARR_1"/>
    <property type="match status" value="1"/>
</dbReference>